<organism evidence="1 2">
    <name type="scientific">Trichonephila clavipes</name>
    <name type="common">Golden silk orbweaver</name>
    <name type="synonym">Nephila clavipes</name>
    <dbReference type="NCBI Taxonomy" id="2585209"/>
    <lineage>
        <taxon>Eukaryota</taxon>
        <taxon>Metazoa</taxon>
        <taxon>Ecdysozoa</taxon>
        <taxon>Arthropoda</taxon>
        <taxon>Chelicerata</taxon>
        <taxon>Arachnida</taxon>
        <taxon>Araneae</taxon>
        <taxon>Araneomorphae</taxon>
        <taxon>Entelegynae</taxon>
        <taxon>Araneoidea</taxon>
        <taxon>Nephilidae</taxon>
        <taxon>Trichonephila</taxon>
    </lineage>
</organism>
<accession>A0A8X6T022</accession>
<reference evidence="1" key="1">
    <citation type="submission" date="2020-08" db="EMBL/GenBank/DDBJ databases">
        <title>Multicomponent nature underlies the extraordinary mechanical properties of spider dragline silk.</title>
        <authorList>
            <person name="Kono N."/>
            <person name="Nakamura H."/>
            <person name="Mori M."/>
            <person name="Yoshida Y."/>
            <person name="Ohtoshi R."/>
            <person name="Malay A.D."/>
            <person name="Moran D.A.P."/>
            <person name="Tomita M."/>
            <person name="Numata K."/>
            <person name="Arakawa K."/>
        </authorList>
    </citation>
    <scope>NUCLEOTIDE SEQUENCE</scope>
</reference>
<sequence>MVHYHTGRSTWEITSMNFILTDELDELRQWSLRCPHLILYFFLWEYVKDKIFVHFLPVDLVELKQRTTVAIDRLNSGTLTRVWAEMDYRLNVRRVPKGLHIDHL</sequence>
<dbReference type="Proteomes" id="UP000887159">
    <property type="component" value="Unassembled WGS sequence"/>
</dbReference>
<gene>
    <name evidence="1" type="ORF">TNCV_1285781</name>
</gene>
<protein>
    <submittedName>
        <fullName evidence="1">Uncharacterized protein</fullName>
    </submittedName>
</protein>
<comment type="caution">
    <text evidence="1">The sequence shown here is derived from an EMBL/GenBank/DDBJ whole genome shotgun (WGS) entry which is preliminary data.</text>
</comment>
<dbReference type="EMBL" id="BMAU01021335">
    <property type="protein sequence ID" value="GFY15933.1"/>
    <property type="molecule type" value="Genomic_DNA"/>
</dbReference>
<evidence type="ECO:0000313" key="1">
    <source>
        <dbReference type="EMBL" id="GFY15933.1"/>
    </source>
</evidence>
<dbReference type="AlphaFoldDB" id="A0A8X6T022"/>
<proteinExistence type="predicted"/>
<evidence type="ECO:0000313" key="2">
    <source>
        <dbReference type="Proteomes" id="UP000887159"/>
    </source>
</evidence>
<name>A0A8X6T022_TRICX</name>
<keyword evidence="2" id="KW-1185">Reference proteome</keyword>